<dbReference type="HOGENOM" id="CLU_2803596_0_0_10"/>
<dbReference type="RefSeq" id="WP_021646942.1">
    <property type="nucleotide sequence ID" value="NZ_KE993158.1"/>
</dbReference>
<evidence type="ECO:0000256" key="1">
    <source>
        <dbReference type="SAM" id="Phobius"/>
    </source>
</evidence>
<comment type="caution">
    <text evidence="2">The sequence shown here is derived from an EMBL/GenBank/DDBJ whole genome shotgun (WGS) entry which is preliminary data.</text>
</comment>
<feature type="transmembrane region" description="Helical" evidence="1">
    <location>
        <begin position="44"/>
        <end position="65"/>
    </location>
</feature>
<dbReference type="PATRIC" id="fig|1321819.3.peg.2940"/>
<sequence length="67" mass="7602">MTTILILTSVFTVALAFTVGQRPDPPAYRHGYNGYSRPDNLPRRYAMSRPLLCVLIFLMLLYLLAAK</sequence>
<reference evidence="2 3" key="1">
    <citation type="submission" date="2013-08" db="EMBL/GenBank/DDBJ databases">
        <authorList>
            <person name="Weinstock G."/>
            <person name="Sodergren E."/>
            <person name="Wylie T."/>
            <person name="Fulton L."/>
            <person name="Fulton R."/>
            <person name="Fronick C."/>
            <person name="O'Laughlin M."/>
            <person name="Godfrey J."/>
            <person name="Miner T."/>
            <person name="Herter B."/>
            <person name="Appelbaum E."/>
            <person name="Cordes M."/>
            <person name="Lek S."/>
            <person name="Wollam A."/>
            <person name="Pepin K.H."/>
            <person name="Palsikar V.B."/>
            <person name="Mitreva M."/>
            <person name="Wilson R.K."/>
        </authorList>
    </citation>
    <scope>NUCLEOTIDE SEQUENCE [LARGE SCALE GENOMIC DNA]</scope>
    <source>
        <strain evidence="2 3">F0041</strain>
    </source>
</reference>
<keyword evidence="1" id="KW-0472">Membrane</keyword>
<dbReference type="AlphaFoldDB" id="U2BTA1"/>
<accession>U2BTA1</accession>
<proteinExistence type="predicted"/>
<name>U2BTA1_9BACE</name>
<organism evidence="2 3">
    <name type="scientific">Bacteroides pyogenes F0041</name>
    <dbReference type="NCBI Taxonomy" id="1321819"/>
    <lineage>
        <taxon>Bacteria</taxon>
        <taxon>Pseudomonadati</taxon>
        <taxon>Bacteroidota</taxon>
        <taxon>Bacteroidia</taxon>
        <taxon>Bacteroidales</taxon>
        <taxon>Bacteroidaceae</taxon>
        <taxon>Bacteroides</taxon>
    </lineage>
</organism>
<dbReference type="EMBL" id="AWSV01000162">
    <property type="protein sequence ID" value="ERI81419.1"/>
    <property type="molecule type" value="Genomic_DNA"/>
</dbReference>
<protein>
    <submittedName>
        <fullName evidence="2">Uncharacterized protein</fullName>
    </submittedName>
</protein>
<dbReference type="Proteomes" id="UP000016496">
    <property type="component" value="Unassembled WGS sequence"/>
</dbReference>
<evidence type="ECO:0000313" key="2">
    <source>
        <dbReference type="EMBL" id="ERI81419.1"/>
    </source>
</evidence>
<evidence type="ECO:0000313" key="3">
    <source>
        <dbReference type="Proteomes" id="UP000016496"/>
    </source>
</evidence>
<keyword evidence="1" id="KW-0812">Transmembrane</keyword>
<gene>
    <name evidence="2" type="ORF">HMPREF1981_03183</name>
</gene>
<keyword evidence="1" id="KW-1133">Transmembrane helix</keyword>